<dbReference type="GO" id="GO:0060271">
    <property type="term" value="P:cilium assembly"/>
    <property type="evidence" value="ECO:0007669"/>
    <property type="project" value="TreeGrafter"/>
</dbReference>
<feature type="non-terminal residue" evidence="3">
    <location>
        <position position="1"/>
    </location>
</feature>
<feature type="compositionally biased region" description="Basic and acidic residues" evidence="1">
    <location>
        <begin position="436"/>
        <end position="489"/>
    </location>
</feature>
<dbReference type="OrthoDB" id="10042846at2759"/>
<evidence type="ECO:0000256" key="1">
    <source>
        <dbReference type="SAM" id="MobiDB-lite"/>
    </source>
</evidence>
<feature type="compositionally biased region" description="Low complexity" evidence="1">
    <location>
        <begin position="238"/>
        <end position="248"/>
    </location>
</feature>
<proteinExistence type="predicted"/>
<feature type="compositionally biased region" description="Polar residues" evidence="1">
    <location>
        <begin position="139"/>
        <end position="149"/>
    </location>
</feature>
<dbReference type="PANTHER" id="PTHR22736:SF2">
    <property type="entry name" value="COILED-COIL DOMAIN-CONTAINING PROTEIN 66"/>
    <property type="match status" value="1"/>
</dbReference>
<accession>A0A9Q0NB85</accession>
<dbReference type="EMBL" id="WJQU01000001">
    <property type="protein sequence ID" value="KAJ6647145.1"/>
    <property type="molecule type" value="Genomic_DNA"/>
</dbReference>
<feature type="compositionally biased region" description="Basic residues" evidence="1">
    <location>
        <begin position="497"/>
        <end position="512"/>
    </location>
</feature>
<protein>
    <recommendedName>
        <fullName evidence="2">CCDC66 domain-containing protein</fullName>
    </recommendedName>
</protein>
<feature type="compositionally biased region" description="Basic and acidic residues" evidence="1">
    <location>
        <begin position="155"/>
        <end position="184"/>
    </location>
</feature>
<name>A0A9Q0NB85_9DIPT</name>
<dbReference type="GO" id="GO:0005929">
    <property type="term" value="C:cilium"/>
    <property type="evidence" value="ECO:0007669"/>
    <property type="project" value="TreeGrafter"/>
</dbReference>
<evidence type="ECO:0000313" key="4">
    <source>
        <dbReference type="Proteomes" id="UP001151699"/>
    </source>
</evidence>
<dbReference type="Proteomes" id="UP001151699">
    <property type="component" value="Chromosome A"/>
</dbReference>
<organism evidence="3 4">
    <name type="scientific">Pseudolycoriella hygida</name>
    <dbReference type="NCBI Taxonomy" id="35572"/>
    <lineage>
        <taxon>Eukaryota</taxon>
        <taxon>Metazoa</taxon>
        <taxon>Ecdysozoa</taxon>
        <taxon>Arthropoda</taxon>
        <taxon>Hexapoda</taxon>
        <taxon>Insecta</taxon>
        <taxon>Pterygota</taxon>
        <taxon>Neoptera</taxon>
        <taxon>Endopterygota</taxon>
        <taxon>Diptera</taxon>
        <taxon>Nematocera</taxon>
        <taxon>Sciaroidea</taxon>
        <taxon>Sciaridae</taxon>
        <taxon>Pseudolycoriella</taxon>
    </lineage>
</organism>
<dbReference type="AlphaFoldDB" id="A0A9Q0NB85"/>
<feature type="region of interest" description="Disordered" evidence="1">
    <location>
        <begin position="79"/>
        <end position="98"/>
    </location>
</feature>
<evidence type="ECO:0000259" key="2">
    <source>
        <dbReference type="Pfam" id="PF15236"/>
    </source>
</evidence>
<sequence length="538" mass="62912">FSNVVHLSFDKIYIMIYPSNREISLVEQKKLQWAKEKEELSKLNDSFSPFSSSTSRKIERTSIRTFYSNVDLSHKYRSEGESSVISTPHHYGDSRNDYYSHYEDLNERVRSPSLPPIDRAGKNRYTKQNIPSADEDTSGYLSDSANQCDSPDVWRNTERGRPRMRLPNEHRKTNDQSKMYDKNQRQRTIQRQYKSESQPIHLNNKKHEHYRDRRSLEDETDIEPETDVSAPNGYGIPSSNSSDVSRDFSVSPAYSNSVYRKHRDERAKWGDRGVTIGQFYDPAYNDVDKLGPVWLERGLHDTRDSGDESVTSYSFIRGQNAPIDAGTLAERATKRLKALEFQNAIKEQLAEREIQRKREIENRRIDERRQEELLKRQLELETKQAEQEQKKQREKMEKEIRKREILVQALEKAAEEAKIEKEKRKREKGITTACQDKADEKQILSEVDEKRPQDEEPTDLNKEPETNNEESKTPDNVENEQMEKNDQEKILIGSPIRLRKKNVQQKPKRSTKAFKEGPTSTDNIKSDLDGNFQIYNSL</sequence>
<feature type="compositionally biased region" description="Polar residues" evidence="1">
    <location>
        <begin position="186"/>
        <end position="201"/>
    </location>
</feature>
<reference evidence="3" key="1">
    <citation type="submission" date="2022-07" db="EMBL/GenBank/DDBJ databases">
        <authorList>
            <person name="Trinca V."/>
            <person name="Uliana J.V.C."/>
            <person name="Torres T.T."/>
            <person name="Ward R.J."/>
            <person name="Monesi N."/>
        </authorList>
    </citation>
    <scope>NUCLEOTIDE SEQUENCE</scope>
    <source>
        <strain evidence="3">HSMRA1968</strain>
        <tissue evidence="3">Whole embryos</tissue>
    </source>
</reference>
<evidence type="ECO:0000313" key="3">
    <source>
        <dbReference type="EMBL" id="KAJ6647145.1"/>
    </source>
</evidence>
<feature type="region of interest" description="Disordered" evidence="1">
    <location>
        <begin position="107"/>
        <end position="248"/>
    </location>
</feature>
<dbReference type="Pfam" id="PF15236">
    <property type="entry name" value="CCDC66"/>
    <property type="match status" value="1"/>
</dbReference>
<keyword evidence="4" id="KW-1185">Reference proteome</keyword>
<dbReference type="GO" id="GO:0005874">
    <property type="term" value="C:microtubule"/>
    <property type="evidence" value="ECO:0007669"/>
    <property type="project" value="TreeGrafter"/>
</dbReference>
<comment type="caution">
    <text evidence="3">The sequence shown here is derived from an EMBL/GenBank/DDBJ whole genome shotgun (WGS) entry which is preliminary data.</text>
</comment>
<dbReference type="InterPro" id="IPR040467">
    <property type="entry name" value="CCDC66_dom"/>
</dbReference>
<dbReference type="GO" id="GO:0008017">
    <property type="term" value="F:microtubule binding"/>
    <property type="evidence" value="ECO:0007669"/>
    <property type="project" value="TreeGrafter"/>
</dbReference>
<dbReference type="PANTHER" id="PTHR22736">
    <property type="entry name" value="COILED-COIL DOMAIN-CONTAINING PROTEIN 66"/>
    <property type="match status" value="1"/>
</dbReference>
<dbReference type="InterPro" id="IPR039183">
    <property type="entry name" value="CCD66"/>
</dbReference>
<feature type="region of interest" description="Disordered" evidence="1">
    <location>
        <begin position="416"/>
        <end position="538"/>
    </location>
</feature>
<gene>
    <name evidence="3" type="ORF">Bhyg_02365</name>
</gene>
<feature type="domain" description="CCDC66" evidence="2">
    <location>
        <begin position="302"/>
        <end position="428"/>
    </location>
</feature>